<dbReference type="Pfam" id="PF03819">
    <property type="entry name" value="MazG"/>
    <property type="match status" value="1"/>
</dbReference>
<dbReference type="KEGG" id="vg:26640210"/>
<dbReference type="OrthoDB" id="15178at10239"/>
<sequence>MTKQVDFDKYAIFVDGVTSNPSKDYKSFVESLEYLDGEGSNVHRLLTAAVGISAEGGEFMEIVKKMLFQGKPWTEDNKKHLIIELGDVMWYVMQACAALEVSLDDVVSGNVEKLKKRYPGGEFDVYHSENRREGDL</sequence>
<dbReference type="PIRSF" id="PIRSF006639">
    <property type="entry name" value="UCP006639_pph"/>
    <property type="match status" value="1"/>
</dbReference>
<feature type="domain" description="NTP pyrophosphohydrolase MazG-like" evidence="1">
    <location>
        <begin position="52"/>
        <end position="119"/>
    </location>
</feature>
<dbReference type="EMBL" id="KM359505">
    <property type="protein sequence ID" value="AIR93491.1"/>
    <property type="molecule type" value="Genomic_DNA"/>
</dbReference>
<dbReference type="GeneID" id="26640210"/>
<accession>A0A0K0KVJ2</accession>
<dbReference type="RefSeq" id="YP_009213666.1">
    <property type="nucleotide sequence ID" value="NC_028955.1"/>
</dbReference>
<dbReference type="Gene3D" id="1.10.287.1080">
    <property type="entry name" value="MazG-like"/>
    <property type="match status" value="1"/>
</dbReference>
<evidence type="ECO:0000313" key="2">
    <source>
        <dbReference type="EMBL" id="AIR93491.1"/>
    </source>
</evidence>
<reference evidence="3" key="1">
    <citation type="submission" date="2014-08" db="EMBL/GenBank/DDBJ databases">
        <authorList>
            <person name="Edwards T."/>
        </authorList>
    </citation>
    <scope>NUCLEOTIDE SEQUENCE [LARGE SCALE GENOMIC DNA]</scope>
</reference>
<name>A0A0K0KVJ2_9CAUD</name>
<organism evidence="2 3">
    <name type="scientific">Prochlorococcus phage P-TIM68</name>
    <dbReference type="NCBI Taxonomy" id="1542477"/>
    <lineage>
        <taxon>Viruses</taxon>
        <taxon>Duplodnaviria</taxon>
        <taxon>Heunggongvirae</taxon>
        <taxon>Uroviricota</taxon>
        <taxon>Caudoviricetes</taxon>
        <taxon>Pantevenvirales</taxon>
        <taxon>Kyanoviridae</taxon>
        <taxon>Haifavirus</taxon>
        <taxon>Haifavirus tim68</taxon>
    </lineage>
</organism>
<protein>
    <submittedName>
        <fullName evidence="2">Putative pyrophosphatase</fullName>
    </submittedName>
</protein>
<dbReference type="InterPro" id="IPR004518">
    <property type="entry name" value="MazG-like_dom"/>
</dbReference>
<proteinExistence type="predicted"/>
<evidence type="ECO:0000259" key="1">
    <source>
        <dbReference type="Pfam" id="PF03819"/>
    </source>
</evidence>
<dbReference type="Proteomes" id="UP000207741">
    <property type="component" value="Segment"/>
</dbReference>
<dbReference type="InterPro" id="IPR011379">
    <property type="entry name" value="MazG-related_GP37"/>
</dbReference>
<keyword evidence="3" id="KW-1185">Reference proteome</keyword>
<dbReference type="CDD" id="cd11541">
    <property type="entry name" value="NTP-PPase_u4"/>
    <property type="match status" value="1"/>
</dbReference>
<evidence type="ECO:0000313" key="3">
    <source>
        <dbReference type="Proteomes" id="UP000207741"/>
    </source>
</evidence>
<dbReference type="SUPFAM" id="SSF101386">
    <property type="entry name" value="all-alpha NTP pyrophosphatases"/>
    <property type="match status" value="1"/>
</dbReference>